<evidence type="ECO:0000256" key="1">
    <source>
        <dbReference type="SAM" id="MobiDB-lite"/>
    </source>
</evidence>
<keyword evidence="2" id="KW-1133">Transmembrane helix</keyword>
<dbReference type="Pfam" id="PF11346">
    <property type="entry name" value="DUF3149"/>
    <property type="match status" value="1"/>
</dbReference>
<keyword evidence="4" id="KW-1185">Reference proteome</keyword>
<dbReference type="Proteomes" id="UP001148932">
    <property type="component" value="Unassembled WGS sequence"/>
</dbReference>
<keyword evidence="2" id="KW-0812">Transmembrane</keyword>
<keyword evidence="2" id="KW-0472">Membrane</keyword>
<accession>A0ABT5S129</accession>
<evidence type="ECO:0000313" key="4">
    <source>
        <dbReference type="Proteomes" id="UP001148932"/>
    </source>
</evidence>
<comment type="caution">
    <text evidence="3">The sequence shown here is derived from an EMBL/GenBank/DDBJ whole genome shotgun (WGS) entry which is preliminary data.</text>
</comment>
<feature type="transmembrane region" description="Helical" evidence="2">
    <location>
        <begin position="12"/>
        <end position="35"/>
    </location>
</feature>
<feature type="region of interest" description="Disordered" evidence="1">
    <location>
        <begin position="43"/>
        <end position="62"/>
    </location>
</feature>
<gene>
    <name evidence="3" type="ORF">OIN59_19645</name>
</gene>
<evidence type="ECO:0000313" key="3">
    <source>
        <dbReference type="EMBL" id="MDD2179659.1"/>
    </source>
</evidence>
<reference evidence="3" key="1">
    <citation type="submission" date="2022-10" db="EMBL/GenBank/DDBJ databases">
        <title>Description of microaerobic benzene degrading bacteria.</title>
        <authorList>
            <person name="Bedics A."/>
            <person name="Tancsics A."/>
            <person name="Banerjee S."/>
        </authorList>
    </citation>
    <scope>NUCLEOTIDE SEQUENCE</scope>
    <source>
        <strain evidence="3">D2M1</strain>
    </source>
</reference>
<protein>
    <submittedName>
        <fullName evidence="3">DUF3149 domain-containing protein</fullName>
    </submittedName>
</protein>
<evidence type="ECO:0000256" key="2">
    <source>
        <dbReference type="SAM" id="Phobius"/>
    </source>
</evidence>
<name>A0ABT5S129_9BURK</name>
<sequence>MKLLSDLFSTDYGLMSIIGIGFMLCMAAFFVRMFLVKMNEPPKPNPAAQAHTGGGQSLPHPR</sequence>
<dbReference type="RefSeq" id="WP_274113001.1">
    <property type="nucleotide sequence ID" value="NZ_JAPCKI010000014.1"/>
</dbReference>
<proteinExistence type="predicted"/>
<organism evidence="3 4">
    <name type="scientific">Acidovorax benzenivorans</name>
    <dbReference type="NCBI Taxonomy" id="2987520"/>
    <lineage>
        <taxon>Bacteria</taxon>
        <taxon>Pseudomonadati</taxon>
        <taxon>Pseudomonadota</taxon>
        <taxon>Betaproteobacteria</taxon>
        <taxon>Burkholderiales</taxon>
        <taxon>Comamonadaceae</taxon>
        <taxon>Acidovorax</taxon>
    </lineage>
</organism>
<dbReference type="EMBL" id="JAPCKI010000014">
    <property type="protein sequence ID" value="MDD2179659.1"/>
    <property type="molecule type" value="Genomic_DNA"/>
</dbReference>
<dbReference type="InterPro" id="IPR021494">
    <property type="entry name" value="DUF3149"/>
</dbReference>